<comment type="subcellular location">
    <subcellularLocation>
        <location evidence="1">Nucleus</location>
    </subcellularLocation>
</comment>
<sequence>MDTSNPVAFVNGELLRLYVGKRVRTVIQVLRTDGGGVVGKSCDDQQIVVNGQLPAPLTTFVEVIGIAEGPQSIKADIGTNFGDNFDLLNYNQLCKLANGEYKHLFI</sequence>
<name>A0AAD8IXM9_9APIA</name>
<accession>A0AAD8IXM9</accession>
<evidence type="ECO:0000313" key="5">
    <source>
        <dbReference type="Proteomes" id="UP001237642"/>
    </source>
</evidence>
<proteinExistence type="inferred from homology"/>
<reference evidence="4" key="1">
    <citation type="submission" date="2023-02" db="EMBL/GenBank/DDBJ databases">
        <title>Genome of toxic invasive species Heracleum sosnowskyi carries increased number of genes despite the absence of recent whole-genome duplications.</title>
        <authorList>
            <person name="Schelkunov M."/>
            <person name="Shtratnikova V."/>
            <person name="Makarenko M."/>
            <person name="Klepikova A."/>
            <person name="Omelchenko D."/>
            <person name="Novikova G."/>
            <person name="Obukhova E."/>
            <person name="Bogdanov V."/>
            <person name="Penin A."/>
            <person name="Logacheva M."/>
        </authorList>
    </citation>
    <scope>NUCLEOTIDE SEQUENCE</scope>
    <source>
        <strain evidence="4">Hsosn_3</strain>
        <tissue evidence="4">Leaf</tissue>
    </source>
</reference>
<dbReference type="InterPro" id="IPR013970">
    <property type="entry name" value="Rfa2"/>
</dbReference>
<dbReference type="CDD" id="cd04479">
    <property type="entry name" value="RPA3"/>
    <property type="match status" value="1"/>
</dbReference>
<dbReference type="EMBL" id="JAUIZM010000003">
    <property type="protein sequence ID" value="KAK1393516.1"/>
    <property type="molecule type" value="Genomic_DNA"/>
</dbReference>
<dbReference type="PANTHER" id="PTHR47058:SF3">
    <property type="entry name" value="REPLICATION PROTEIN A 14 KDA SUBUNIT A-RELATED"/>
    <property type="match status" value="1"/>
</dbReference>
<dbReference type="GO" id="GO:0006310">
    <property type="term" value="P:DNA recombination"/>
    <property type="evidence" value="ECO:0007669"/>
    <property type="project" value="InterPro"/>
</dbReference>
<dbReference type="Gene3D" id="2.40.50.140">
    <property type="entry name" value="Nucleic acid-binding proteins"/>
    <property type="match status" value="1"/>
</dbReference>
<evidence type="ECO:0000256" key="1">
    <source>
        <dbReference type="ARBA" id="ARBA00004123"/>
    </source>
</evidence>
<dbReference type="GO" id="GO:0003677">
    <property type="term" value="F:DNA binding"/>
    <property type="evidence" value="ECO:0007669"/>
    <property type="project" value="InterPro"/>
</dbReference>
<protein>
    <submittedName>
        <fullName evidence="4">Replication protein A 14 kDa subunit B</fullName>
    </submittedName>
</protein>
<organism evidence="4 5">
    <name type="scientific">Heracleum sosnowskyi</name>
    <dbReference type="NCBI Taxonomy" id="360622"/>
    <lineage>
        <taxon>Eukaryota</taxon>
        <taxon>Viridiplantae</taxon>
        <taxon>Streptophyta</taxon>
        <taxon>Embryophyta</taxon>
        <taxon>Tracheophyta</taxon>
        <taxon>Spermatophyta</taxon>
        <taxon>Magnoliopsida</taxon>
        <taxon>eudicotyledons</taxon>
        <taxon>Gunneridae</taxon>
        <taxon>Pentapetalae</taxon>
        <taxon>asterids</taxon>
        <taxon>campanulids</taxon>
        <taxon>Apiales</taxon>
        <taxon>Apiaceae</taxon>
        <taxon>Apioideae</taxon>
        <taxon>apioid superclade</taxon>
        <taxon>Tordylieae</taxon>
        <taxon>Tordyliinae</taxon>
        <taxon>Heracleum</taxon>
    </lineage>
</organism>
<gene>
    <name evidence="4" type="ORF">POM88_012572</name>
</gene>
<evidence type="ECO:0000313" key="4">
    <source>
        <dbReference type="EMBL" id="KAK1393516.1"/>
    </source>
</evidence>
<dbReference type="GO" id="GO:0006260">
    <property type="term" value="P:DNA replication"/>
    <property type="evidence" value="ECO:0007669"/>
    <property type="project" value="InterPro"/>
</dbReference>
<reference evidence="4" key="2">
    <citation type="submission" date="2023-05" db="EMBL/GenBank/DDBJ databases">
        <authorList>
            <person name="Schelkunov M.I."/>
        </authorList>
    </citation>
    <scope>NUCLEOTIDE SEQUENCE</scope>
    <source>
        <strain evidence="4">Hsosn_3</strain>
        <tissue evidence="4">Leaf</tissue>
    </source>
</reference>
<dbReference type="AlphaFoldDB" id="A0AAD8IXM9"/>
<dbReference type="Pfam" id="PF08661">
    <property type="entry name" value="Rep_fac-A_3"/>
    <property type="match status" value="1"/>
</dbReference>
<keyword evidence="5" id="KW-1185">Reference proteome</keyword>
<dbReference type="PANTHER" id="PTHR47058">
    <property type="entry name" value="REPLICATION PROTEIN A 14 KDA SUBUNIT A-RELATED"/>
    <property type="match status" value="1"/>
</dbReference>
<comment type="similarity">
    <text evidence="2">Belongs to the replication factor A protein 3 family.</text>
</comment>
<comment type="caution">
    <text evidence="4">The sequence shown here is derived from an EMBL/GenBank/DDBJ whole genome shotgun (WGS) entry which is preliminary data.</text>
</comment>
<dbReference type="InterPro" id="IPR012340">
    <property type="entry name" value="NA-bd_OB-fold"/>
</dbReference>
<evidence type="ECO:0000256" key="3">
    <source>
        <dbReference type="ARBA" id="ARBA00023242"/>
    </source>
</evidence>
<dbReference type="SUPFAM" id="SSF50249">
    <property type="entry name" value="Nucleic acid-binding proteins"/>
    <property type="match status" value="1"/>
</dbReference>
<dbReference type="GO" id="GO:0031981">
    <property type="term" value="C:nuclear lumen"/>
    <property type="evidence" value="ECO:0007669"/>
    <property type="project" value="UniProtKB-ARBA"/>
</dbReference>
<dbReference type="GO" id="GO:0006281">
    <property type="term" value="P:DNA repair"/>
    <property type="evidence" value="ECO:0007669"/>
    <property type="project" value="InterPro"/>
</dbReference>
<evidence type="ECO:0000256" key="2">
    <source>
        <dbReference type="ARBA" id="ARBA00009761"/>
    </source>
</evidence>
<dbReference type="Proteomes" id="UP001237642">
    <property type="component" value="Unassembled WGS sequence"/>
</dbReference>
<keyword evidence="3" id="KW-0539">Nucleus</keyword>